<feature type="compositionally biased region" description="Low complexity" evidence="3">
    <location>
        <begin position="296"/>
        <end position="307"/>
    </location>
</feature>
<gene>
    <name evidence="4" type="ORF">CAPTEDRAFT_180944</name>
</gene>
<evidence type="ECO:0000256" key="1">
    <source>
        <dbReference type="ARBA" id="ARBA00006901"/>
    </source>
</evidence>
<reference evidence="4 6" key="2">
    <citation type="journal article" date="2013" name="Nature">
        <title>Insights into bilaterian evolution from three spiralian genomes.</title>
        <authorList>
            <person name="Simakov O."/>
            <person name="Marletaz F."/>
            <person name="Cho S.J."/>
            <person name="Edsinger-Gonzales E."/>
            <person name="Havlak P."/>
            <person name="Hellsten U."/>
            <person name="Kuo D.H."/>
            <person name="Larsson T."/>
            <person name="Lv J."/>
            <person name="Arendt D."/>
            <person name="Savage R."/>
            <person name="Osoegawa K."/>
            <person name="de Jong P."/>
            <person name="Grimwood J."/>
            <person name="Chapman J.A."/>
            <person name="Shapiro H."/>
            <person name="Aerts A."/>
            <person name="Otillar R.P."/>
            <person name="Terry A.Y."/>
            <person name="Boore J.L."/>
            <person name="Grigoriev I.V."/>
            <person name="Lindberg D.R."/>
            <person name="Seaver E.C."/>
            <person name="Weisblat D.A."/>
            <person name="Putnam N.H."/>
            <person name="Rokhsar D.S."/>
        </authorList>
    </citation>
    <scope>NUCLEOTIDE SEQUENCE</scope>
    <source>
        <strain evidence="4 6">I ESC-2004</strain>
    </source>
</reference>
<organism evidence="4">
    <name type="scientific">Capitella teleta</name>
    <name type="common">Polychaete worm</name>
    <dbReference type="NCBI Taxonomy" id="283909"/>
    <lineage>
        <taxon>Eukaryota</taxon>
        <taxon>Metazoa</taxon>
        <taxon>Spiralia</taxon>
        <taxon>Lophotrochozoa</taxon>
        <taxon>Annelida</taxon>
        <taxon>Polychaeta</taxon>
        <taxon>Sedentaria</taxon>
        <taxon>Scolecida</taxon>
        <taxon>Capitellidae</taxon>
        <taxon>Capitella</taxon>
    </lineage>
</organism>
<keyword evidence="6" id="KW-1185">Reference proteome</keyword>
<dbReference type="EMBL" id="AMQN01006997">
    <property type="status" value="NOT_ANNOTATED_CDS"/>
    <property type="molecule type" value="Genomic_DNA"/>
</dbReference>
<evidence type="ECO:0000313" key="4">
    <source>
        <dbReference type="EMBL" id="ELU07631.1"/>
    </source>
</evidence>
<accession>R7UW93</accession>
<reference evidence="6" key="1">
    <citation type="submission" date="2012-12" db="EMBL/GenBank/DDBJ databases">
        <authorList>
            <person name="Hellsten U."/>
            <person name="Grimwood J."/>
            <person name="Chapman J.A."/>
            <person name="Shapiro H."/>
            <person name="Aerts A."/>
            <person name="Otillar R.P."/>
            <person name="Terry A.Y."/>
            <person name="Boore J.L."/>
            <person name="Simakov O."/>
            <person name="Marletaz F."/>
            <person name="Cho S.-J."/>
            <person name="Edsinger-Gonzales E."/>
            <person name="Havlak P."/>
            <person name="Kuo D.-H."/>
            <person name="Larsson T."/>
            <person name="Lv J."/>
            <person name="Arendt D."/>
            <person name="Savage R."/>
            <person name="Osoegawa K."/>
            <person name="de Jong P."/>
            <person name="Lindberg D.R."/>
            <person name="Seaver E.C."/>
            <person name="Weisblat D.A."/>
            <person name="Putnam N.H."/>
            <person name="Grigoriev I.V."/>
            <person name="Rokhsar D.S."/>
        </authorList>
    </citation>
    <scope>NUCLEOTIDE SEQUENCE</scope>
    <source>
        <strain evidence="6">I ESC-2004</strain>
    </source>
</reference>
<dbReference type="Proteomes" id="UP000014760">
    <property type="component" value="Unassembled WGS sequence"/>
</dbReference>
<dbReference type="HOGENOM" id="CLU_880664_0_0_1"/>
<name>R7UW93_CAPTE</name>
<evidence type="ECO:0000313" key="5">
    <source>
        <dbReference type="EnsemblMetazoa" id="CapteP180944"/>
    </source>
</evidence>
<dbReference type="Gene3D" id="3.80.10.10">
    <property type="entry name" value="Ribonuclease Inhibitor"/>
    <property type="match status" value="1"/>
</dbReference>
<evidence type="ECO:0000256" key="2">
    <source>
        <dbReference type="ARBA" id="ARBA00076566"/>
    </source>
</evidence>
<comment type="similarity">
    <text evidence="1">Belongs to the ATP synthase subunit s family.</text>
</comment>
<dbReference type="STRING" id="283909.R7UW93"/>
<evidence type="ECO:0000313" key="6">
    <source>
        <dbReference type="Proteomes" id="UP000014760"/>
    </source>
</evidence>
<proteinExistence type="inferred from homology"/>
<dbReference type="OrthoDB" id="1708588at2759"/>
<protein>
    <recommendedName>
        <fullName evidence="2">ATP synthase subunit s-like protein</fullName>
    </recommendedName>
</protein>
<reference evidence="5" key="3">
    <citation type="submission" date="2015-06" db="UniProtKB">
        <authorList>
            <consortium name="EnsemblMetazoa"/>
        </authorList>
    </citation>
    <scope>IDENTIFICATION</scope>
</reference>
<dbReference type="AlphaFoldDB" id="R7UW93"/>
<dbReference type="EMBL" id="KB299712">
    <property type="protein sequence ID" value="ELU07631.1"/>
    <property type="molecule type" value="Genomic_DNA"/>
</dbReference>
<dbReference type="EnsemblMetazoa" id="CapteT180944">
    <property type="protein sequence ID" value="CapteP180944"/>
    <property type="gene ID" value="CapteG180944"/>
</dbReference>
<dbReference type="FunFam" id="3.80.10.10:FF:000168">
    <property type="entry name" value="Distal membrane arm assembly complex 2"/>
    <property type="match status" value="1"/>
</dbReference>
<feature type="region of interest" description="Disordered" evidence="3">
    <location>
        <begin position="290"/>
        <end position="316"/>
    </location>
</feature>
<dbReference type="SUPFAM" id="SSF52047">
    <property type="entry name" value="RNI-like"/>
    <property type="match status" value="1"/>
</dbReference>
<dbReference type="OMA" id="VWCLDRI"/>
<dbReference type="InterPro" id="IPR032675">
    <property type="entry name" value="LRR_dom_sf"/>
</dbReference>
<sequence>MASALRRLAPPTRLLLFTNLPASTYQGCRHLYDHKWEFNRDFLDKLHRPYDISLAGLNKYLKKKQKETLIKDQSFVPERLEVLGRDLSAAHFIVKRGGAVKFVGQDKWIKLVDGAVPLPSTFNKHMKLEGVDASGTNFMRQSLENFIGLTDFKFLRLSNCKYVDDWCLDSFIRFKDTLEVLDLSGCPNVTERGLACLHKLPKLRRLTIADMPLVQNPPLVAILLEEAMPNCFIEGIDYTDTEKYATLSYRQPAKFVEDSQNYVREELGVEVDTLEEDYKLLVAGQAAAVESEEPAAEPAKLAAGENAEPVESAVVK</sequence>
<dbReference type="FunCoup" id="R7UW93">
    <property type="interactions" value="912"/>
</dbReference>
<evidence type="ECO:0000256" key="3">
    <source>
        <dbReference type="SAM" id="MobiDB-lite"/>
    </source>
</evidence>